<name>A0A2G0V762_9PROT</name>
<dbReference type="Pfam" id="PF04362">
    <property type="entry name" value="Iron_traffic"/>
    <property type="match status" value="1"/>
</dbReference>
<dbReference type="AlphaFoldDB" id="A0A2G0V762"/>
<sequence>MYKRSVFCVKVGSMLDGFDMPPFTNKLGVKIYKNVSKKAWNDWLRKQTTLINEYRLNLSNPNVRWFLYGQLSDYLFKNTVYLGTFSRIATS</sequence>
<gene>
    <name evidence="2" type="primary">yggX</name>
    <name evidence="2" type="ORF">TPPER_00078</name>
</gene>
<dbReference type="InterPro" id="IPR036766">
    <property type="entry name" value="Fe_traffick_prot_YggX_sf"/>
</dbReference>
<keyword evidence="3" id="KW-1185">Reference proteome</keyword>
<proteinExistence type="predicted"/>
<evidence type="ECO:0000313" key="2">
    <source>
        <dbReference type="EMBL" id="PHN16310.1"/>
    </source>
</evidence>
<protein>
    <submittedName>
        <fullName evidence="2">Putative Fe(2+)-trafficking protein</fullName>
    </submittedName>
</protein>
<accession>A0A2G0V762</accession>
<dbReference type="NCBIfam" id="NF003817">
    <property type="entry name" value="PRK05408.1"/>
    <property type="match status" value="1"/>
</dbReference>
<organism evidence="2 3">
    <name type="scientific">Candidatus Tremblayella phenacoccinincola</name>
    <dbReference type="NCBI Taxonomy" id="1010676"/>
    <lineage>
        <taxon>Bacteria</taxon>
        <taxon>Pseudomonadati</taxon>
        <taxon>Pseudomonadota</taxon>
        <taxon>Betaproteobacteria</taxon>
        <taxon>Candidatus Tremblayella</taxon>
    </lineage>
</organism>
<reference evidence="2 3" key="1">
    <citation type="journal article" date="2017" name="ISME J.">
        <title>Tremblaya phenacola PPER: an evolutionary beta-gammaproteobacterium collage.</title>
        <authorList>
            <person name="Gil R."/>
            <person name="Vargas-Chavez C."/>
            <person name="Lopez-Madrigal S."/>
            <person name="Santos-Garcia D."/>
            <person name="Latorre A."/>
            <person name="Moya A."/>
        </authorList>
    </citation>
    <scope>NUCLEOTIDE SEQUENCE [LARGE SCALE GENOMIC DNA]</scope>
    <source>
        <strain evidence="2 3">PPER</strain>
    </source>
</reference>
<dbReference type="PANTHER" id="PTHR36965:SF1">
    <property type="entry name" value="FE(2+)-TRAFFICKING PROTEIN-RELATED"/>
    <property type="match status" value="1"/>
</dbReference>
<dbReference type="GO" id="GO:0034599">
    <property type="term" value="P:cellular response to oxidative stress"/>
    <property type="evidence" value="ECO:0007669"/>
    <property type="project" value="TreeGrafter"/>
</dbReference>
<dbReference type="GO" id="GO:0005506">
    <property type="term" value="F:iron ion binding"/>
    <property type="evidence" value="ECO:0007669"/>
    <property type="project" value="InterPro"/>
</dbReference>
<dbReference type="PANTHER" id="PTHR36965">
    <property type="entry name" value="FE(2+)-TRAFFICKING PROTEIN-RELATED"/>
    <property type="match status" value="1"/>
</dbReference>
<dbReference type="OrthoDB" id="9804318at2"/>
<comment type="caution">
    <text evidence="2">The sequence shown here is derived from an EMBL/GenBank/DDBJ whole genome shotgun (WGS) entry which is preliminary data.</text>
</comment>
<dbReference type="Proteomes" id="UP000222818">
    <property type="component" value="Unassembled WGS sequence"/>
</dbReference>
<dbReference type="SUPFAM" id="SSF111148">
    <property type="entry name" value="YggX-like"/>
    <property type="match status" value="1"/>
</dbReference>
<keyword evidence="1" id="KW-0408">Iron</keyword>
<evidence type="ECO:0000313" key="3">
    <source>
        <dbReference type="Proteomes" id="UP000222818"/>
    </source>
</evidence>
<dbReference type="EMBL" id="MKGN01000008">
    <property type="protein sequence ID" value="PHN16310.1"/>
    <property type="molecule type" value="Genomic_DNA"/>
</dbReference>
<dbReference type="Gene3D" id="1.10.3880.10">
    <property type="entry name" value="Fe(II) trafficking protein YggX"/>
    <property type="match status" value="1"/>
</dbReference>
<dbReference type="InterPro" id="IPR007457">
    <property type="entry name" value="Fe_traffick_prot_YggX"/>
</dbReference>
<dbReference type="GO" id="GO:0005829">
    <property type="term" value="C:cytosol"/>
    <property type="evidence" value="ECO:0007669"/>
    <property type="project" value="TreeGrafter"/>
</dbReference>
<dbReference type="RefSeq" id="WP_099336821.1">
    <property type="nucleotide sequence ID" value="NZ_MKGN01000008.1"/>
</dbReference>
<evidence type="ECO:0000256" key="1">
    <source>
        <dbReference type="ARBA" id="ARBA00023004"/>
    </source>
</evidence>